<organism evidence="1 2">
    <name type="scientific">Burkholderia lata (strain ATCC 17760 / DSM 23089 / LMG 22485 / NCIMB 9086 / R18194 / 383)</name>
    <dbReference type="NCBI Taxonomy" id="482957"/>
    <lineage>
        <taxon>Bacteria</taxon>
        <taxon>Pseudomonadati</taxon>
        <taxon>Pseudomonadota</taxon>
        <taxon>Betaproteobacteria</taxon>
        <taxon>Burkholderiales</taxon>
        <taxon>Burkholderiaceae</taxon>
        <taxon>Burkholderia</taxon>
        <taxon>Burkholderia cepacia complex</taxon>
    </lineage>
</organism>
<dbReference type="RefSeq" id="WP_175030996.1">
    <property type="nucleotide sequence ID" value="NZ_CABVPW010000007.1"/>
</dbReference>
<evidence type="ECO:0000313" key="2">
    <source>
        <dbReference type="Proteomes" id="UP000494218"/>
    </source>
</evidence>
<proteinExistence type="predicted"/>
<dbReference type="Proteomes" id="UP000494218">
    <property type="component" value="Unassembled WGS sequence"/>
</dbReference>
<accession>A0A6P2JH41</accession>
<reference evidence="1 2" key="1">
    <citation type="submission" date="2019-09" db="EMBL/GenBank/DDBJ databases">
        <authorList>
            <person name="Depoorter E."/>
        </authorList>
    </citation>
    <scope>NUCLEOTIDE SEQUENCE [LARGE SCALE GENOMIC DNA]</scope>
    <source>
        <strain evidence="1">LMG 23254</strain>
    </source>
</reference>
<evidence type="ECO:0000313" key="1">
    <source>
        <dbReference type="EMBL" id="VWB42026.1"/>
    </source>
</evidence>
<dbReference type="EMBL" id="CABVPW010000007">
    <property type="protein sequence ID" value="VWB42026.1"/>
    <property type="molecule type" value="Genomic_DNA"/>
</dbReference>
<dbReference type="AlphaFoldDB" id="A0A6P2JH41"/>
<protein>
    <submittedName>
        <fullName evidence="1">Uncharacterized protein</fullName>
    </submittedName>
</protein>
<sequence>MFIGFIPVLFAFAAALASLRNVAAARLLWSTSALLVVIWTVHHGSHHMKDLMTLGSW</sequence>
<gene>
    <name evidence="1" type="ORF">BLA23254_01876</name>
</gene>
<name>A0A6P2JH41_BURL3</name>